<feature type="compositionally biased region" description="Basic and acidic residues" evidence="1">
    <location>
        <begin position="8"/>
        <end position="22"/>
    </location>
</feature>
<feature type="region of interest" description="Disordered" evidence="1">
    <location>
        <begin position="1"/>
        <end position="23"/>
    </location>
</feature>
<evidence type="ECO:0000313" key="2">
    <source>
        <dbReference type="EMBL" id="KAJ7355160.1"/>
    </source>
</evidence>
<feature type="compositionally biased region" description="Basic and acidic residues" evidence="1">
    <location>
        <begin position="244"/>
        <end position="257"/>
    </location>
</feature>
<proteinExistence type="predicted"/>
<name>A0AAD7ACE1_9AGAR</name>
<comment type="caution">
    <text evidence="2">The sequence shown here is derived from an EMBL/GenBank/DDBJ whole genome shotgun (WGS) entry which is preliminary data.</text>
</comment>
<dbReference type="EMBL" id="JARIHO010000009">
    <property type="protein sequence ID" value="KAJ7355160.1"/>
    <property type="molecule type" value="Genomic_DNA"/>
</dbReference>
<accession>A0AAD7ACE1</accession>
<evidence type="ECO:0000256" key="1">
    <source>
        <dbReference type="SAM" id="MobiDB-lite"/>
    </source>
</evidence>
<protein>
    <submittedName>
        <fullName evidence="2">Uncharacterized protein</fullName>
    </submittedName>
</protein>
<organism evidence="2 3">
    <name type="scientific">Mycena albidolilacea</name>
    <dbReference type="NCBI Taxonomy" id="1033008"/>
    <lineage>
        <taxon>Eukaryota</taxon>
        <taxon>Fungi</taxon>
        <taxon>Dikarya</taxon>
        <taxon>Basidiomycota</taxon>
        <taxon>Agaricomycotina</taxon>
        <taxon>Agaricomycetes</taxon>
        <taxon>Agaricomycetidae</taxon>
        <taxon>Agaricales</taxon>
        <taxon>Marasmiineae</taxon>
        <taxon>Mycenaceae</taxon>
        <taxon>Mycena</taxon>
    </lineage>
</organism>
<reference evidence="2" key="1">
    <citation type="submission" date="2023-03" db="EMBL/GenBank/DDBJ databases">
        <title>Massive genome expansion in bonnet fungi (Mycena s.s.) driven by repeated elements and novel gene families across ecological guilds.</title>
        <authorList>
            <consortium name="Lawrence Berkeley National Laboratory"/>
            <person name="Harder C.B."/>
            <person name="Miyauchi S."/>
            <person name="Viragh M."/>
            <person name="Kuo A."/>
            <person name="Thoen E."/>
            <person name="Andreopoulos B."/>
            <person name="Lu D."/>
            <person name="Skrede I."/>
            <person name="Drula E."/>
            <person name="Henrissat B."/>
            <person name="Morin E."/>
            <person name="Kohler A."/>
            <person name="Barry K."/>
            <person name="LaButti K."/>
            <person name="Morin E."/>
            <person name="Salamov A."/>
            <person name="Lipzen A."/>
            <person name="Mereny Z."/>
            <person name="Hegedus B."/>
            <person name="Baldrian P."/>
            <person name="Stursova M."/>
            <person name="Weitz H."/>
            <person name="Taylor A."/>
            <person name="Grigoriev I.V."/>
            <person name="Nagy L.G."/>
            <person name="Martin F."/>
            <person name="Kauserud H."/>
        </authorList>
    </citation>
    <scope>NUCLEOTIDE SEQUENCE</scope>
    <source>
        <strain evidence="2">CBHHK002</strain>
    </source>
</reference>
<evidence type="ECO:0000313" key="3">
    <source>
        <dbReference type="Proteomes" id="UP001218218"/>
    </source>
</evidence>
<sequence length="267" mass="29866">MSFTFTNRHPEQRQRSWMDNPKRTTLYRGNTLSAESANQAQGGGLKVIGRIDWKEKVLEVNGVSKPFKEVRNWAGGVFSSTTQWQWDSNSKKYEVKHKKRSSTAREFGMGDTEFVATYTALKLKGFGKYELPTLTFYMPGLSEHEIAGLILALLFIDIMLKPKQKPLTFKAAAGNAAVDVAVNVAGNTAGSKIIIVGVITSTSHNPVAFGKFEELKGLKRWSPMPTPMVHDDEFRTRRFSSCATDREKRGTQFRRDIVPAAQSAEGR</sequence>
<gene>
    <name evidence="2" type="ORF">DFH08DRAFT_1051898</name>
</gene>
<dbReference type="Proteomes" id="UP001218218">
    <property type="component" value="Unassembled WGS sequence"/>
</dbReference>
<feature type="region of interest" description="Disordered" evidence="1">
    <location>
        <begin position="243"/>
        <end position="267"/>
    </location>
</feature>
<keyword evidence="3" id="KW-1185">Reference proteome</keyword>
<dbReference type="AlphaFoldDB" id="A0AAD7ACE1"/>